<feature type="region of interest" description="Disordered" evidence="1">
    <location>
        <begin position="140"/>
        <end position="159"/>
    </location>
</feature>
<dbReference type="EMBL" id="JAUTDP010000009">
    <property type="protein sequence ID" value="KAK3396200.1"/>
    <property type="molecule type" value="Genomic_DNA"/>
</dbReference>
<evidence type="ECO:0000313" key="2">
    <source>
        <dbReference type="EMBL" id="KAK3396200.1"/>
    </source>
</evidence>
<feature type="region of interest" description="Disordered" evidence="1">
    <location>
        <begin position="1"/>
        <end position="29"/>
    </location>
</feature>
<keyword evidence="3" id="KW-1185">Reference proteome</keyword>
<comment type="caution">
    <text evidence="2">The sequence shown here is derived from an EMBL/GenBank/DDBJ whole genome shotgun (WGS) entry which is preliminary data.</text>
</comment>
<reference evidence="2" key="2">
    <citation type="submission" date="2023-07" db="EMBL/GenBank/DDBJ databases">
        <authorList>
            <consortium name="Lawrence Berkeley National Laboratory"/>
            <person name="Haridas S."/>
            <person name="Hensen N."/>
            <person name="Bonometti L."/>
            <person name="Westerberg I."/>
            <person name="Brannstrom I.O."/>
            <person name="Guillou S."/>
            <person name="Cros-Aarteil S."/>
            <person name="Calhoun S."/>
            <person name="Kuo A."/>
            <person name="Mondo S."/>
            <person name="Pangilinan J."/>
            <person name="Riley R."/>
            <person name="LaButti K."/>
            <person name="Andreopoulos B."/>
            <person name="Lipzen A."/>
            <person name="Chen C."/>
            <person name="Yanf M."/>
            <person name="Daum C."/>
            <person name="Ng V."/>
            <person name="Clum A."/>
            <person name="Steindorff A."/>
            <person name="Ohm R."/>
            <person name="Martin F."/>
            <person name="Silar P."/>
            <person name="Natvig D."/>
            <person name="Lalanne C."/>
            <person name="Gautier V."/>
            <person name="Ament-velasquez S.L."/>
            <person name="Kruys A."/>
            <person name="Hutchinson M.I."/>
            <person name="Powell A.J."/>
            <person name="Barry K."/>
            <person name="Miller A.N."/>
            <person name="Grigoriev I.V."/>
            <person name="Debuchy R."/>
            <person name="Gladieux P."/>
            <person name="Thoren M.H."/>
            <person name="Johannesson H."/>
        </authorList>
    </citation>
    <scope>NUCLEOTIDE SEQUENCE</scope>
    <source>
        <strain evidence="2">FGSC 1904</strain>
    </source>
</reference>
<gene>
    <name evidence="2" type="ORF">B0T20DRAFT_338123</name>
</gene>
<feature type="non-terminal residue" evidence="2">
    <location>
        <position position="159"/>
    </location>
</feature>
<reference evidence="2" key="1">
    <citation type="journal article" date="2023" name="Mol. Phylogenet. Evol.">
        <title>Genome-scale phylogeny and comparative genomics of the fungal order Sordariales.</title>
        <authorList>
            <person name="Hensen N."/>
            <person name="Bonometti L."/>
            <person name="Westerberg I."/>
            <person name="Brannstrom I.O."/>
            <person name="Guillou S."/>
            <person name="Cros-Aarteil S."/>
            <person name="Calhoun S."/>
            <person name="Haridas S."/>
            <person name="Kuo A."/>
            <person name="Mondo S."/>
            <person name="Pangilinan J."/>
            <person name="Riley R."/>
            <person name="LaButti K."/>
            <person name="Andreopoulos B."/>
            <person name="Lipzen A."/>
            <person name="Chen C."/>
            <person name="Yan M."/>
            <person name="Daum C."/>
            <person name="Ng V."/>
            <person name="Clum A."/>
            <person name="Steindorff A."/>
            <person name="Ohm R.A."/>
            <person name="Martin F."/>
            <person name="Silar P."/>
            <person name="Natvig D.O."/>
            <person name="Lalanne C."/>
            <person name="Gautier V."/>
            <person name="Ament-Velasquez S.L."/>
            <person name="Kruys A."/>
            <person name="Hutchinson M.I."/>
            <person name="Powell A.J."/>
            <person name="Barry K."/>
            <person name="Miller A.N."/>
            <person name="Grigoriev I.V."/>
            <person name="Debuchy R."/>
            <person name="Gladieux P."/>
            <person name="Hiltunen Thoren M."/>
            <person name="Johannesson H."/>
        </authorList>
    </citation>
    <scope>NUCLEOTIDE SEQUENCE</scope>
    <source>
        <strain evidence="2">FGSC 1904</strain>
    </source>
</reference>
<name>A0AAE0PAD5_SORBR</name>
<evidence type="ECO:0000313" key="3">
    <source>
        <dbReference type="Proteomes" id="UP001281003"/>
    </source>
</evidence>
<feature type="region of interest" description="Disordered" evidence="1">
    <location>
        <begin position="42"/>
        <end position="67"/>
    </location>
</feature>
<organism evidence="2 3">
    <name type="scientific">Sordaria brevicollis</name>
    <dbReference type="NCBI Taxonomy" id="83679"/>
    <lineage>
        <taxon>Eukaryota</taxon>
        <taxon>Fungi</taxon>
        <taxon>Dikarya</taxon>
        <taxon>Ascomycota</taxon>
        <taxon>Pezizomycotina</taxon>
        <taxon>Sordariomycetes</taxon>
        <taxon>Sordariomycetidae</taxon>
        <taxon>Sordariales</taxon>
        <taxon>Sordariaceae</taxon>
        <taxon>Sordaria</taxon>
    </lineage>
</organism>
<protein>
    <submittedName>
        <fullName evidence="2">Uncharacterized protein</fullName>
    </submittedName>
</protein>
<accession>A0AAE0PAD5</accession>
<dbReference type="Proteomes" id="UP001281003">
    <property type="component" value="Unassembled WGS sequence"/>
</dbReference>
<proteinExistence type="predicted"/>
<evidence type="ECO:0000256" key="1">
    <source>
        <dbReference type="SAM" id="MobiDB-lite"/>
    </source>
</evidence>
<feature type="compositionally biased region" description="Basic and acidic residues" evidence="1">
    <location>
        <begin position="1"/>
        <end position="17"/>
    </location>
</feature>
<dbReference type="AlphaFoldDB" id="A0AAE0PAD5"/>
<sequence length="159" mass="18387">MGRERQSNSDSLRDRQLFPRNNTSEMQRYNLGQDFAQLDLREHRSAVPRPPQSQPRHYTTSYPEPPTISYGCGDYELDMDTHPKSHSKDDTVYYTDYPQYSGDEDETWQVDSDIHFDNGYYCPEAAKPVDYAASVAGTDATVPMPKEGWKRNLSSYEEK</sequence>